<comment type="caution">
    <text evidence="3">The sequence shown here is derived from an EMBL/GenBank/DDBJ whole genome shotgun (WGS) entry which is preliminary data.</text>
</comment>
<sequence>MSKKLFALLKWIGGPDDKKYTVGINVKWIKEFDYVKFKNDLEEPDKVYVVEWRDSKKEPLGGWECFNAMIIAVSESIEVLEKKLETLDGIKSPIKVIDGDCHNQEDDDDDLTMSNNAHSFKRKTNQVDNSEPSAAKKINFSDNSLDDDQVQNNRKSDVEVSEVIQLQDDDISTKISPTIFSVNEKKKSNSDSLEIVDVESGLNNKGSLPSSSEAKTSSSSDIGRPLQTQTSPNQFVTKHDLSAALAEMKSFLTNSQRKKDHKCQASTSKPEEVENMDPDLEIGKNGSKIYVTREQWDCIKSKTTFTSIGIALVVALFEKETLLNSNYKGGKSKIKKPEGKSIHYNALDSTIIEVIKVTVKARFKSSFNEGEFGAAINTKLASLRTENRRHTEKNQGKAE</sequence>
<feature type="region of interest" description="Disordered" evidence="1">
    <location>
        <begin position="101"/>
        <end position="158"/>
    </location>
</feature>
<protein>
    <recommendedName>
        <fullName evidence="2">BEN domain-containing protein</fullName>
    </recommendedName>
</protein>
<organism evidence="3 4">
    <name type="scientific">Cotesia glomerata</name>
    <name type="common">Lepidopteran parasitic wasp</name>
    <name type="synonym">Apanteles glomeratus</name>
    <dbReference type="NCBI Taxonomy" id="32391"/>
    <lineage>
        <taxon>Eukaryota</taxon>
        <taxon>Metazoa</taxon>
        <taxon>Ecdysozoa</taxon>
        <taxon>Arthropoda</taxon>
        <taxon>Hexapoda</taxon>
        <taxon>Insecta</taxon>
        <taxon>Pterygota</taxon>
        <taxon>Neoptera</taxon>
        <taxon>Endopterygota</taxon>
        <taxon>Hymenoptera</taxon>
        <taxon>Apocrita</taxon>
        <taxon>Ichneumonoidea</taxon>
        <taxon>Braconidae</taxon>
        <taxon>Microgastrinae</taxon>
        <taxon>Cotesia</taxon>
    </lineage>
</organism>
<dbReference type="Proteomes" id="UP000826195">
    <property type="component" value="Unassembled WGS sequence"/>
</dbReference>
<feature type="domain" description="BEN" evidence="2">
    <location>
        <begin position="286"/>
        <end position="387"/>
    </location>
</feature>
<dbReference type="GO" id="GO:0003677">
    <property type="term" value="F:DNA binding"/>
    <property type="evidence" value="ECO:0007669"/>
    <property type="project" value="InterPro"/>
</dbReference>
<keyword evidence="4" id="KW-1185">Reference proteome</keyword>
<reference evidence="3 4" key="1">
    <citation type="journal article" date="2021" name="J. Hered.">
        <title>A chromosome-level genome assembly of the parasitoid wasp, Cotesia glomerata (Hymenoptera: Braconidae).</title>
        <authorList>
            <person name="Pinto B.J."/>
            <person name="Weis J.J."/>
            <person name="Gamble T."/>
            <person name="Ode P.J."/>
            <person name="Paul R."/>
            <person name="Zaspel J.M."/>
        </authorList>
    </citation>
    <scope>NUCLEOTIDE SEQUENCE [LARGE SCALE GENOMIC DNA]</scope>
    <source>
        <strain evidence="3">CgM1</strain>
    </source>
</reference>
<dbReference type="EMBL" id="JAHXZJ010002609">
    <property type="protein sequence ID" value="KAH0540182.1"/>
    <property type="molecule type" value="Genomic_DNA"/>
</dbReference>
<feature type="compositionally biased region" description="Low complexity" evidence="1">
    <location>
        <begin position="207"/>
        <end position="220"/>
    </location>
</feature>
<dbReference type="Gene3D" id="1.10.10.2590">
    <property type="entry name" value="BEN domain"/>
    <property type="match status" value="1"/>
</dbReference>
<dbReference type="InterPro" id="IPR018379">
    <property type="entry name" value="BEN_domain"/>
</dbReference>
<evidence type="ECO:0000313" key="3">
    <source>
        <dbReference type="EMBL" id="KAH0540182.1"/>
    </source>
</evidence>
<name>A0AAV7HY41_COTGL</name>
<feature type="region of interest" description="Disordered" evidence="1">
    <location>
        <begin position="201"/>
        <end position="234"/>
    </location>
</feature>
<dbReference type="PROSITE" id="PS51457">
    <property type="entry name" value="BEN"/>
    <property type="match status" value="1"/>
</dbReference>
<dbReference type="AlphaFoldDB" id="A0AAV7HY41"/>
<evidence type="ECO:0000256" key="1">
    <source>
        <dbReference type="SAM" id="MobiDB-lite"/>
    </source>
</evidence>
<gene>
    <name evidence="3" type="ORF">KQX54_014148</name>
</gene>
<proteinExistence type="predicted"/>
<evidence type="ECO:0000313" key="4">
    <source>
        <dbReference type="Proteomes" id="UP000826195"/>
    </source>
</evidence>
<evidence type="ECO:0000259" key="2">
    <source>
        <dbReference type="PROSITE" id="PS51457"/>
    </source>
</evidence>
<accession>A0AAV7HY41</accession>
<feature type="region of interest" description="Disordered" evidence="1">
    <location>
        <begin position="255"/>
        <end position="280"/>
    </location>
</feature>